<name>A0A1Y6CTF7_9GAMM</name>
<accession>A0A1Y6CTF7</accession>
<gene>
    <name evidence="1" type="ORF">SAMN02949497_1194</name>
</gene>
<dbReference type="AlphaFoldDB" id="A0A1Y6CTF7"/>
<reference evidence="1 2" key="1">
    <citation type="submission" date="2016-12" db="EMBL/GenBank/DDBJ databases">
        <authorList>
            <person name="Song W.-J."/>
            <person name="Kurnit D.M."/>
        </authorList>
    </citation>
    <scope>NUCLEOTIDE SEQUENCE [LARGE SCALE GENOMIC DNA]</scope>
    <source>
        <strain evidence="1 2">175</strain>
    </source>
</reference>
<evidence type="ECO:0000313" key="1">
    <source>
        <dbReference type="EMBL" id="SMF93898.1"/>
    </source>
</evidence>
<proteinExistence type="predicted"/>
<organism evidence="1 2">
    <name type="scientific">Methylomagnum ishizawai</name>
    <dbReference type="NCBI Taxonomy" id="1760988"/>
    <lineage>
        <taxon>Bacteria</taxon>
        <taxon>Pseudomonadati</taxon>
        <taxon>Pseudomonadota</taxon>
        <taxon>Gammaproteobacteria</taxon>
        <taxon>Methylococcales</taxon>
        <taxon>Methylococcaceae</taxon>
        <taxon>Methylomagnum</taxon>
    </lineage>
</organism>
<evidence type="ECO:0000313" key="2">
    <source>
        <dbReference type="Proteomes" id="UP000192923"/>
    </source>
</evidence>
<dbReference type="Proteomes" id="UP000192923">
    <property type="component" value="Unassembled WGS sequence"/>
</dbReference>
<dbReference type="RefSeq" id="WP_085210821.1">
    <property type="nucleotide sequence ID" value="NZ_FXAM01000001.1"/>
</dbReference>
<sequence>MDKELQEAFDAFKAGAHTAGQFQMLMDALPLDTREEMDRRAAEILGIDSNKPAAYSNDGEPLYRLDPEEYASRNGMTTDEAQQSLDAFMEDYRRRGGEIPKPDPHISMLKAGPRPDGPLFVETEQKDENGEPVVYVSQEGAGVLIIEMALSHNTGDDPNPKSIEIFNGWMSLARQRGVSQIIIDRLRDATKSRKGKDRVLRDVIRCTKKVGIFEVFQAMAGGTQ</sequence>
<keyword evidence="2" id="KW-1185">Reference proteome</keyword>
<protein>
    <submittedName>
        <fullName evidence="1">Uncharacterized protein</fullName>
    </submittedName>
</protein>
<dbReference type="STRING" id="1760988.SAMN02949497_1194"/>
<dbReference type="EMBL" id="FXAM01000001">
    <property type="protein sequence ID" value="SMF93898.1"/>
    <property type="molecule type" value="Genomic_DNA"/>
</dbReference>